<keyword evidence="6" id="KW-1185">Reference proteome</keyword>
<gene>
    <name evidence="4" type="ORF">KK1_037046</name>
    <name evidence="5" type="ORF">KK1_048618</name>
</gene>
<dbReference type="PANTHER" id="PTHR22677:SF4">
    <property type="entry name" value="USHER SYNDROME TYPE-1G PROTEIN-LIKE PROTEIN"/>
    <property type="match status" value="1"/>
</dbReference>
<dbReference type="EMBL" id="KQ483764">
    <property type="protein sequence ID" value="KYP41564.1"/>
    <property type="molecule type" value="Genomic_DNA"/>
</dbReference>
<evidence type="ECO:0000313" key="6">
    <source>
        <dbReference type="Proteomes" id="UP000075243"/>
    </source>
</evidence>
<dbReference type="AlphaFoldDB" id="A0A151UEV9"/>
<feature type="repeat" description="ANK" evidence="2">
    <location>
        <begin position="69"/>
        <end position="101"/>
    </location>
</feature>
<evidence type="ECO:0000313" key="4">
    <source>
        <dbReference type="EMBL" id="KYP41564.1"/>
    </source>
</evidence>
<proteinExistence type="predicted"/>
<evidence type="ECO:0000256" key="3">
    <source>
        <dbReference type="SAM" id="MobiDB-lite"/>
    </source>
</evidence>
<evidence type="ECO:0000256" key="2">
    <source>
        <dbReference type="PROSITE-ProRule" id="PRU00023"/>
    </source>
</evidence>
<dbReference type="Pfam" id="PF12796">
    <property type="entry name" value="Ank_2"/>
    <property type="match status" value="1"/>
</dbReference>
<dbReference type="Proteomes" id="UP000075243">
    <property type="component" value="Unassembled WGS sequence"/>
</dbReference>
<dbReference type="InterPro" id="IPR039323">
    <property type="entry name" value="ANKRD_45/46/60"/>
</dbReference>
<organism evidence="5 6">
    <name type="scientific">Cajanus cajan</name>
    <name type="common">Pigeon pea</name>
    <name type="synonym">Cajanus indicus</name>
    <dbReference type="NCBI Taxonomy" id="3821"/>
    <lineage>
        <taxon>Eukaryota</taxon>
        <taxon>Viridiplantae</taxon>
        <taxon>Streptophyta</taxon>
        <taxon>Embryophyta</taxon>
        <taxon>Tracheophyta</taxon>
        <taxon>Spermatophyta</taxon>
        <taxon>Magnoliopsida</taxon>
        <taxon>eudicotyledons</taxon>
        <taxon>Gunneridae</taxon>
        <taxon>Pentapetalae</taxon>
        <taxon>rosids</taxon>
        <taxon>fabids</taxon>
        <taxon>Fabales</taxon>
        <taxon>Fabaceae</taxon>
        <taxon>Papilionoideae</taxon>
        <taxon>50 kb inversion clade</taxon>
        <taxon>NPAAA clade</taxon>
        <taxon>indigoferoid/millettioid clade</taxon>
        <taxon>Phaseoleae</taxon>
        <taxon>Cajanus</taxon>
    </lineage>
</organism>
<protein>
    <submittedName>
        <fullName evidence="5">Uncharacterized protein</fullName>
    </submittedName>
</protein>
<dbReference type="Gramene" id="C.cajan_48000.t">
    <property type="protein sequence ID" value="C.cajan_48000.t.cds1"/>
    <property type="gene ID" value="C.cajan_48000"/>
</dbReference>
<accession>A0A151UEV9</accession>
<sequence>MESKNLGRFTLGKQSSLAPKRRNEEAELQNEGDAVDQSVRLMYSAFEGDVDGIHEVLESGVSVNFRDIDYRTTLHVAVCEGFTKVVEFLLQKDAKVDAKDRWGSTVITTLFFFNF</sequence>
<dbReference type="PANTHER" id="PTHR22677">
    <property type="entry name" value="ANKYRIN REPEAT DOMAIN-CONTAINING PROTEIN 60"/>
    <property type="match status" value="1"/>
</dbReference>
<name>A0A151UEV9_CAJCA</name>
<dbReference type="SUPFAM" id="SSF48403">
    <property type="entry name" value="Ankyrin repeat"/>
    <property type="match status" value="1"/>
</dbReference>
<feature type="region of interest" description="Disordered" evidence="3">
    <location>
        <begin position="1"/>
        <end position="32"/>
    </location>
</feature>
<dbReference type="SMART" id="SM00248">
    <property type="entry name" value="ANK"/>
    <property type="match status" value="2"/>
</dbReference>
<dbReference type="InterPro" id="IPR002110">
    <property type="entry name" value="Ankyrin_rpt"/>
</dbReference>
<reference evidence="5 6" key="1">
    <citation type="journal article" date="2012" name="Nat. Biotechnol.">
        <title>Draft genome sequence of pigeonpea (Cajanus cajan), an orphan legume crop of resource-poor farmers.</title>
        <authorList>
            <person name="Varshney R.K."/>
            <person name="Chen W."/>
            <person name="Li Y."/>
            <person name="Bharti A.K."/>
            <person name="Saxena R.K."/>
            <person name="Schlueter J.A."/>
            <person name="Donoghue M.T."/>
            <person name="Azam S."/>
            <person name="Fan G."/>
            <person name="Whaley A.M."/>
            <person name="Farmer A.D."/>
            <person name="Sheridan J."/>
            <person name="Iwata A."/>
            <person name="Tuteja R."/>
            <person name="Penmetsa R.V."/>
            <person name="Wu W."/>
            <person name="Upadhyaya H.D."/>
            <person name="Yang S.P."/>
            <person name="Shah T."/>
            <person name="Saxena K.B."/>
            <person name="Michael T."/>
            <person name="McCombie W.R."/>
            <person name="Yang B."/>
            <person name="Zhang G."/>
            <person name="Yang H."/>
            <person name="Wang J."/>
            <person name="Spillane C."/>
            <person name="Cook D.R."/>
            <person name="May G.D."/>
            <person name="Xu X."/>
            <person name="Jackson S.A."/>
        </authorList>
    </citation>
    <scope>NUCLEOTIDE SEQUENCE [LARGE SCALE GENOMIC DNA]</scope>
    <source>
        <strain evidence="6">cv. Asha</strain>
    </source>
</reference>
<dbReference type="PROSITE" id="PS50088">
    <property type="entry name" value="ANK_REPEAT"/>
    <property type="match status" value="1"/>
</dbReference>
<dbReference type="Gene3D" id="1.25.40.20">
    <property type="entry name" value="Ankyrin repeat-containing domain"/>
    <property type="match status" value="1"/>
</dbReference>
<dbReference type="PROSITE" id="PS50297">
    <property type="entry name" value="ANK_REP_REGION"/>
    <property type="match status" value="1"/>
</dbReference>
<dbReference type="InterPro" id="IPR036770">
    <property type="entry name" value="Ankyrin_rpt-contain_sf"/>
</dbReference>
<dbReference type="Gramene" id="C.cajan_36106.t">
    <property type="protein sequence ID" value="C.cajan_36106.t.cds1"/>
    <property type="gene ID" value="C.cajan_36106"/>
</dbReference>
<comment type="subcellular location">
    <subcellularLocation>
        <location evidence="1">Cell membrane</location>
        <topology evidence="1">Peripheral membrane protein</topology>
        <orientation evidence="1">Cytoplasmic side</orientation>
    </subcellularLocation>
</comment>
<dbReference type="GO" id="GO:0005886">
    <property type="term" value="C:plasma membrane"/>
    <property type="evidence" value="ECO:0007669"/>
    <property type="project" value="UniProtKB-SubCell"/>
</dbReference>
<evidence type="ECO:0000313" key="5">
    <source>
        <dbReference type="EMBL" id="KYP77845.1"/>
    </source>
</evidence>
<keyword evidence="2" id="KW-0040">ANK repeat</keyword>
<dbReference type="EMBL" id="AGCT01035249">
    <property type="protein sequence ID" value="KYP77845.1"/>
    <property type="molecule type" value="Genomic_DNA"/>
</dbReference>
<evidence type="ECO:0000256" key="1">
    <source>
        <dbReference type="ARBA" id="ARBA00004413"/>
    </source>
</evidence>
<dbReference type="OMA" id="MYSANEV"/>